<feature type="region of interest" description="Disordered" evidence="1">
    <location>
        <begin position="178"/>
        <end position="207"/>
    </location>
</feature>
<dbReference type="AlphaFoldDB" id="A0A078A1P7"/>
<sequence>MHIMPIETVDLMNFYNIKKASLLQRGISESKRNSILSTNNDGTFSLLQTNTQLLNSNKIENLNFRQFMLKLCGPHEQIQGCPINFTDTAFFDDQGRITEVVRTDKDGFISCTRQEQKLILQDIRRTFSYIVRERRKELSFEQIKLQQQRQADLKDNNREGSSSNMFLEKQLSVISKNKTEQGNNNDNTVNNQQFQSIQKSRTSKEPYNQSAIFEDENGDENQQHYKDAAILRDNDGCVKVENESEFISEFRRRANDPFWKSLECIQTCVKSKVGLGKHIFIPFKVEVKNKEHINQEIEYQFDLIGKREEQKVIDDAQFHGIIQTNFEIQKEVEEILRRIDPHSYCQRQALKIGYYIQQIYQMEVIQMDLDFFQDDNGKIWLFYAKNVTVRHMKKTALQLLKEQQQQLIQQNKSQQKSMVNKNQFFKEDSFFTGQTSQQQNRKRKMSSFVQNMFQKKDQYSIDQLEKVMAQYFDNMKDSLRIMKEFESSGTDEESSSAMKALRPNVKNFENSSQKFKEVVAQESARRKKMMYSNKNFYSITKDFNKMNKTFITQDQSTKKDKIIIPQNELIRRYNNKSINQTTIENKETYESTIQNVSEYNKTQMNYAKSLYLDKLENKSNASSKMKKLDSSFFNNNVQEFIIKRKNYEQTQINQYKDKLKEKLRDAYARRDMVNTAMTNYLDTSQLLQANENSRNNSQFKAYTSQTGRKFNKSSILASNQKLYRQTQQYWNRSSSKYEMKQTIDYNSVNKISSMRSEYQSTPIMNQVNKTAYY</sequence>
<evidence type="ECO:0000313" key="3">
    <source>
        <dbReference type="Proteomes" id="UP000039865"/>
    </source>
</evidence>
<feature type="compositionally biased region" description="Polar residues" evidence="1">
    <location>
        <begin position="196"/>
        <end position="207"/>
    </location>
</feature>
<gene>
    <name evidence="2" type="primary">Contig1877.g2029</name>
    <name evidence="2" type="ORF">STYLEM_4757</name>
</gene>
<proteinExistence type="predicted"/>
<feature type="compositionally biased region" description="Low complexity" evidence="1">
    <location>
        <begin position="181"/>
        <end position="195"/>
    </location>
</feature>
<organism evidence="2 3">
    <name type="scientific">Stylonychia lemnae</name>
    <name type="common">Ciliate</name>
    <dbReference type="NCBI Taxonomy" id="5949"/>
    <lineage>
        <taxon>Eukaryota</taxon>
        <taxon>Sar</taxon>
        <taxon>Alveolata</taxon>
        <taxon>Ciliophora</taxon>
        <taxon>Intramacronucleata</taxon>
        <taxon>Spirotrichea</taxon>
        <taxon>Stichotrichia</taxon>
        <taxon>Sporadotrichida</taxon>
        <taxon>Oxytrichidae</taxon>
        <taxon>Stylonychinae</taxon>
        <taxon>Stylonychia</taxon>
    </lineage>
</organism>
<accession>A0A078A1P7</accession>
<reference evidence="2 3" key="1">
    <citation type="submission" date="2014-06" db="EMBL/GenBank/DDBJ databases">
        <authorList>
            <person name="Swart Estienne"/>
        </authorList>
    </citation>
    <scope>NUCLEOTIDE SEQUENCE [LARGE SCALE GENOMIC DNA]</scope>
    <source>
        <strain evidence="2 3">130c</strain>
    </source>
</reference>
<dbReference type="InParanoid" id="A0A078A1P7"/>
<name>A0A078A1P7_STYLE</name>
<evidence type="ECO:0000313" key="2">
    <source>
        <dbReference type="EMBL" id="CDW75762.1"/>
    </source>
</evidence>
<dbReference type="EMBL" id="CCKQ01004599">
    <property type="protein sequence ID" value="CDW75762.1"/>
    <property type="molecule type" value="Genomic_DNA"/>
</dbReference>
<dbReference type="OrthoDB" id="10661290at2759"/>
<dbReference type="Proteomes" id="UP000039865">
    <property type="component" value="Unassembled WGS sequence"/>
</dbReference>
<keyword evidence="3" id="KW-1185">Reference proteome</keyword>
<evidence type="ECO:0000256" key="1">
    <source>
        <dbReference type="SAM" id="MobiDB-lite"/>
    </source>
</evidence>
<protein>
    <submittedName>
        <fullName evidence="2">Uncharacterized protein</fullName>
    </submittedName>
</protein>